<dbReference type="GO" id="GO:0015128">
    <property type="term" value="F:gluconate transmembrane transporter activity"/>
    <property type="evidence" value="ECO:0007669"/>
    <property type="project" value="InterPro"/>
</dbReference>
<comment type="caution">
    <text evidence="2">The sequence shown here is derived from an EMBL/GenBank/DDBJ whole genome shotgun (WGS) entry which is preliminary data.</text>
</comment>
<evidence type="ECO:0000256" key="1">
    <source>
        <dbReference type="SAM" id="Phobius"/>
    </source>
</evidence>
<keyword evidence="1" id="KW-0812">Transmembrane</keyword>
<gene>
    <name evidence="2" type="ORF">DXC39_07040</name>
</gene>
<feature type="transmembrane region" description="Helical" evidence="1">
    <location>
        <begin position="282"/>
        <end position="299"/>
    </location>
</feature>
<dbReference type="GO" id="GO:0005886">
    <property type="term" value="C:plasma membrane"/>
    <property type="evidence" value="ECO:0007669"/>
    <property type="project" value="TreeGrafter"/>
</dbReference>
<evidence type="ECO:0000313" key="2">
    <source>
        <dbReference type="EMBL" id="RGM07462.1"/>
    </source>
</evidence>
<sequence>MKQGGIFIMDYVANPAQLITATLVGFVVLLFLIIKLKLHALLSVLIAGVIIGVGSGMPFSLVTQAVTDGMGNTLKGIALIVGLGSMFGGILEVSGAAQAIADKLVKVFGEKNSAFALGLAGVIIGIPVFFDPAFIILMPIVYSIAKKTNKSLLYYVLPMTAGLGIGSAIPPTPAPMLITGSLPVDLGTVTILALVLVIPKYLISYAVAVPFAKKMYVPVPENAVMAPEKKEGTAGGPSFGLVISIVLLPILLILISASAGMMTAEGAGMQRFLDFCVFIGQPYLALIIANVAGIIFLCVRKGITMETVESVLAKSLQPVAMIVLVTSAGGVLRYVLDYSGMGTLIGNALQNANLSIILVAYIISTLMRIGVGSTTVALTMTLGIVASFPQISTYSPMYLACIGMSAMFGATSFSHVNDSGFWLTKEYMGIDLKTAFKSWTLYGGFCSILSFIVLYAISFIWA</sequence>
<feature type="transmembrane region" description="Helical" evidence="1">
    <location>
        <begin position="356"/>
        <end position="385"/>
    </location>
</feature>
<feature type="transmembrane region" description="Helical" evidence="1">
    <location>
        <begin position="114"/>
        <end position="140"/>
    </location>
</feature>
<feature type="transmembrane region" description="Helical" evidence="1">
    <location>
        <begin position="12"/>
        <end position="34"/>
    </location>
</feature>
<proteinExistence type="predicted"/>
<dbReference type="PANTHER" id="PTHR30354:SF25">
    <property type="entry name" value="INNER MEMBRANE PERMEASE YGBN"/>
    <property type="match status" value="1"/>
</dbReference>
<protein>
    <submittedName>
        <fullName evidence="2">Gluconate:proton symporter</fullName>
    </submittedName>
</protein>
<feature type="transmembrane region" description="Helical" evidence="1">
    <location>
        <begin position="40"/>
        <end position="62"/>
    </location>
</feature>
<name>A0A3E4UEA7_9FIRM</name>
<dbReference type="PIRSF" id="PIRSF002746">
    <property type="entry name" value="Gluconate_transporter"/>
    <property type="match status" value="1"/>
</dbReference>
<accession>A0A3E4UEA7</accession>
<feature type="transmembrane region" description="Helical" evidence="1">
    <location>
        <begin position="189"/>
        <end position="208"/>
    </location>
</feature>
<organism evidence="2 3">
    <name type="scientific">Hungatella hathewayi</name>
    <dbReference type="NCBI Taxonomy" id="154046"/>
    <lineage>
        <taxon>Bacteria</taxon>
        <taxon>Bacillati</taxon>
        <taxon>Bacillota</taxon>
        <taxon>Clostridia</taxon>
        <taxon>Lachnospirales</taxon>
        <taxon>Lachnospiraceae</taxon>
        <taxon>Hungatella</taxon>
    </lineage>
</organism>
<dbReference type="AlphaFoldDB" id="A0A3E4UEA7"/>
<dbReference type="EMBL" id="QSSQ01000003">
    <property type="protein sequence ID" value="RGM07462.1"/>
    <property type="molecule type" value="Genomic_DNA"/>
</dbReference>
<feature type="transmembrane region" description="Helical" evidence="1">
    <location>
        <begin position="436"/>
        <end position="461"/>
    </location>
</feature>
<dbReference type="Proteomes" id="UP000261257">
    <property type="component" value="Unassembled WGS sequence"/>
</dbReference>
<feature type="transmembrane region" description="Helical" evidence="1">
    <location>
        <begin position="397"/>
        <end position="416"/>
    </location>
</feature>
<dbReference type="PANTHER" id="PTHR30354">
    <property type="entry name" value="GNT FAMILY GLUCONATE TRANSPORTER"/>
    <property type="match status" value="1"/>
</dbReference>
<keyword evidence="1" id="KW-0472">Membrane</keyword>
<dbReference type="Pfam" id="PF02447">
    <property type="entry name" value="GntP_permease"/>
    <property type="match status" value="1"/>
</dbReference>
<feature type="transmembrane region" description="Helical" evidence="1">
    <location>
        <begin position="74"/>
        <end position="94"/>
    </location>
</feature>
<reference evidence="2 3" key="1">
    <citation type="submission" date="2018-08" db="EMBL/GenBank/DDBJ databases">
        <title>A genome reference for cultivated species of the human gut microbiota.</title>
        <authorList>
            <person name="Zou Y."/>
            <person name="Xue W."/>
            <person name="Luo G."/>
        </authorList>
    </citation>
    <scope>NUCLEOTIDE SEQUENCE [LARGE SCALE GENOMIC DNA]</scope>
    <source>
        <strain evidence="2 3">TF05-11AC</strain>
    </source>
</reference>
<keyword evidence="1" id="KW-1133">Transmembrane helix</keyword>
<feature type="transmembrane region" description="Helical" evidence="1">
    <location>
        <begin position="239"/>
        <end position="262"/>
    </location>
</feature>
<dbReference type="InterPro" id="IPR003474">
    <property type="entry name" value="Glcn_transporter"/>
</dbReference>
<dbReference type="NCBIfam" id="TIGR00791">
    <property type="entry name" value="gntP"/>
    <property type="match status" value="1"/>
</dbReference>
<evidence type="ECO:0000313" key="3">
    <source>
        <dbReference type="Proteomes" id="UP000261257"/>
    </source>
</evidence>
<feature type="transmembrane region" description="Helical" evidence="1">
    <location>
        <begin position="152"/>
        <end position="169"/>
    </location>
</feature>
<feature type="transmembrane region" description="Helical" evidence="1">
    <location>
        <begin position="319"/>
        <end position="336"/>
    </location>
</feature>